<accession>A0ABR1Y7G9</accession>
<evidence type="ECO:0000313" key="2">
    <source>
        <dbReference type="EMBL" id="KAK8177591.1"/>
    </source>
</evidence>
<feature type="compositionally biased region" description="Polar residues" evidence="1">
    <location>
        <begin position="179"/>
        <end position="200"/>
    </location>
</feature>
<name>A0ABR1Y7G9_9PEZI</name>
<evidence type="ECO:0000313" key="3">
    <source>
        <dbReference type="Proteomes" id="UP001456524"/>
    </source>
</evidence>
<gene>
    <name evidence="2" type="ORF">IWX90DRAFT_22577</name>
</gene>
<reference evidence="2 3" key="1">
    <citation type="journal article" date="2022" name="G3 (Bethesda)">
        <title>Enemy or ally: a genomic approach to elucidate the lifestyle of Phyllosticta citrichinaensis.</title>
        <authorList>
            <person name="Buijs V.A."/>
            <person name="Groenewald J.Z."/>
            <person name="Haridas S."/>
            <person name="LaButti K.M."/>
            <person name="Lipzen A."/>
            <person name="Martin F.M."/>
            <person name="Barry K."/>
            <person name="Grigoriev I.V."/>
            <person name="Crous P.W."/>
            <person name="Seidl M.F."/>
        </authorList>
    </citation>
    <scope>NUCLEOTIDE SEQUENCE [LARGE SCALE GENOMIC DNA]</scope>
    <source>
        <strain evidence="2 3">CBS 129764</strain>
    </source>
</reference>
<dbReference type="Proteomes" id="UP001456524">
    <property type="component" value="Unassembled WGS sequence"/>
</dbReference>
<comment type="caution">
    <text evidence="2">The sequence shown here is derived from an EMBL/GenBank/DDBJ whole genome shotgun (WGS) entry which is preliminary data.</text>
</comment>
<proteinExistence type="predicted"/>
<evidence type="ECO:0000256" key="1">
    <source>
        <dbReference type="SAM" id="MobiDB-lite"/>
    </source>
</evidence>
<protein>
    <submittedName>
        <fullName evidence="2">Uncharacterized protein</fullName>
    </submittedName>
</protein>
<sequence>MATQRPSQDHFSAIFINPDERKPQIIWLHCPWHGEEDPEQYPDSDPELGMRAMVPVVHNPRLHLDLSKTNMIYLLCRDMFLSDGSKYNHCIRAINGRNTTSHWRGPVLAHGMNECAPGEEFDKSNTCRDLGLEDFRHLVDFFEGYDEGMRQQDEFIKTAHECAIKFNESLNKVGRNSEKTNSAETSTNGARSEQTGSDKTSLNDTVWGVRINCLGDVEVCKRPKFERVEVPFSDPVFVGKRWTSEIGDLIGVPVYTRKYAHDAAWKGGSSDGFAYENNQEATFLHLNCKDKPGQILGWGWAPMDWQQGSGSVLVVRQDKKPLHPWHAEALSEYCSVRVQPVF</sequence>
<dbReference type="EMBL" id="JBBWUH010000001">
    <property type="protein sequence ID" value="KAK8177591.1"/>
    <property type="molecule type" value="Genomic_DNA"/>
</dbReference>
<keyword evidence="3" id="KW-1185">Reference proteome</keyword>
<organism evidence="2 3">
    <name type="scientific">Phyllosticta citrichinensis</name>
    <dbReference type="NCBI Taxonomy" id="1130410"/>
    <lineage>
        <taxon>Eukaryota</taxon>
        <taxon>Fungi</taxon>
        <taxon>Dikarya</taxon>
        <taxon>Ascomycota</taxon>
        <taxon>Pezizomycotina</taxon>
        <taxon>Dothideomycetes</taxon>
        <taxon>Dothideomycetes incertae sedis</taxon>
        <taxon>Botryosphaeriales</taxon>
        <taxon>Phyllostictaceae</taxon>
        <taxon>Phyllosticta</taxon>
    </lineage>
</organism>
<feature type="region of interest" description="Disordered" evidence="1">
    <location>
        <begin position="174"/>
        <end position="200"/>
    </location>
</feature>